<dbReference type="RefSeq" id="WP_203596883.1">
    <property type="nucleotide sequence ID" value="NZ_JAAGLI010000670.1"/>
</dbReference>
<gene>
    <name evidence="1" type="ORF">G3I70_25285</name>
</gene>
<dbReference type="AlphaFoldDB" id="A0A6L9QL19"/>
<sequence>MTADTGEYGTARGERAPVEIIGGAPSGRPVPHLTVAVARAGGTGILGLGADRAPVLAALADVRRWWA</sequence>
<comment type="caution">
    <text evidence="1">The sequence shown here is derived from an EMBL/GenBank/DDBJ whole genome shotgun (WGS) entry which is preliminary data.</text>
</comment>
<name>A0A6L9QL19_9ACTN</name>
<protein>
    <submittedName>
        <fullName evidence="1">Uncharacterized protein</fullName>
    </submittedName>
</protein>
<accession>A0A6L9QL19</accession>
<dbReference type="Proteomes" id="UP000475532">
    <property type="component" value="Unassembled WGS sequence"/>
</dbReference>
<evidence type="ECO:0000313" key="2">
    <source>
        <dbReference type="Proteomes" id="UP000475532"/>
    </source>
</evidence>
<organism evidence="1 2">
    <name type="scientific">Actinomadura bangladeshensis</name>
    <dbReference type="NCBI Taxonomy" id="453573"/>
    <lineage>
        <taxon>Bacteria</taxon>
        <taxon>Bacillati</taxon>
        <taxon>Actinomycetota</taxon>
        <taxon>Actinomycetes</taxon>
        <taxon>Streptosporangiales</taxon>
        <taxon>Thermomonosporaceae</taxon>
        <taxon>Actinomadura</taxon>
    </lineage>
</organism>
<reference evidence="1 2" key="1">
    <citation type="submission" date="2020-01" db="EMBL/GenBank/DDBJ databases">
        <title>Insect and environment-associated Actinomycetes.</title>
        <authorList>
            <person name="Currrie C."/>
            <person name="Chevrette M."/>
            <person name="Carlson C."/>
            <person name="Stubbendieck R."/>
            <person name="Wendt-Pienkowski E."/>
        </authorList>
    </citation>
    <scope>NUCLEOTIDE SEQUENCE [LARGE SCALE GENOMIC DNA]</scope>
    <source>
        <strain evidence="1 2">SID10258</strain>
    </source>
</reference>
<feature type="non-terminal residue" evidence="1">
    <location>
        <position position="67"/>
    </location>
</feature>
<evidence type="ECO:0000313" key="1">
    <source>
        <dbReference type="EMBL" id="NEA25778.1"/>
    </source>
</evidence>
<proteinExistence type="predicted"/>
<dbReference type="EMBL" id="JAAGLI010000670">
    <property type="protein sequence ID" value="NEA25778.1"/>
    <property type="molecule type" value="Genomic_DNA"/>
</dbReference>